<gene>
    <name evidence="14" type="ORF">MAIT1_01743</name>
</gene>
<dbReference type="OrthoDB" id="9810980at2"/>
<evidence type="ECO:0000256" key="6">
    <source>
        <dbReference type="ARBA" id="ARBA00022692"/>
    </source>
</evidence>
<dbReference type="Gene3D" id="2.40.30.170">
    <property type="match status" value="1"/>
</dbReference>
<dbReference type="Gene3D" id="2.40.50.100">
    <property type="match status" value="1"/>
</dbReference>
<reference evidence="14 15" key="1">
    <citation type="journal article" date="2016" name="BMC Genomics">
        <title>Combined genomic and structural analyses of a cultured magnetotactic bacterium reveals its niche adaptation to a dynamic environment.</title>
        <authorList>
            <person name="Araujo A.C."/>
            <person name="Morillo V."/>
            <person name="Cypriano J."/>
            <person name="Teixeira L.C."/>
            <person name="Leao P."/>
            <person name="Lyra S."/>
            <person name="Almeida L.G."/>
            <person name="Bazylinski D.A."/>
            <person name="Vasconcellos A.T."/>
            <person name="Abreu F."/>
            <person name="Lins U."/>
        </authorList>
    </citation>
    <scope>NUCLEOTIDE SEQUENCE [LARGE SCALE GENOMIC DNA]</scope>
    <source>
        <strain evidence="14 15">IT-1</strain>
    </source>
</reference>
<name>A0A1Y2K0Y9_9PROT</name>
<dbReference type="EMBL" id="LVJN01000020">
    <property type="protein sequence ID" value="OSM01720.1"/>
    <property type="molecule type" value="Genomic_DNA"/>
</dbReference>
<keyword evidence="15" id="KW-1185">Reference proteome</keyword>
<accession>A0A1Y2K0Y9</accession>
<evidence type="ECO:0000256" key="9">
    <source>
        <dbReference type="RuleBase" id="RU365093"/>
    </source>
</evidence>
<dbReference type="PANTHER" id="PTHR30386">
    <property type="entry name" value="MEMBRANE FUSION SUBUNIT OF EMRAB-TOLC MULTIDRUG EFFLUX PUMP"/>
    <property type="match status" value="1"/>
</dbReference>
<evidence type="ECO:0000256" key="2">
    <source>
        <dbReference type="ARBA" id="ARBA00009477"/>
    </source>
</evidence>
<dbReference type="GO" id="GO:0015031">
    <property type="term" value="P:protein transport"/>
    <property type="evidence" value="ECO:0007669"/>
    <property type="project" value="InterPro"/>
</dbReference>
<dbReference type="Proteomes" id="UP000194003">
    <property type="component" value="Unassembled WGS sequence"/>
</dbReference>
<organism evidence="14 15">
    <name type="scientific">Magnetofaba australis IT-1</name>
    <dbReference type="NCBI Taxonomy" id="1434232"/>
    <lineage>
        <taxon>Bacteria</taxon>
        <taxon>Pseudomonadati</taxon>
        <taxon>Pseudomonadota</taxon>
        <taxon>Magnetococcia</taxon>
        <taxon>Magnetococcales</taxon>
        <taxon>Magnetococcaceae</taxon>
        <taxon>Magnetofaba</taxon>
    </lineage>
</organism>
<keyword evidence="5 9" id="KW-0997">Cell inner membrane</keyword>
<evidence type="ECO:0000256" key="3">
    <source>
        <dbReference type="ARBA" id="ARBA00022448"/>
    </source>
</evidence>
<evidence type="ECO:0000256" key="11">
    <source>
        <dbReference type="SAM" id="MobiDB-lite"/>
    </source>
</evidence>
<evidence type="ECO:0000256" key="10">
    <source>
        <dbReference type="SAM" id="Coils"/>
    </source>
</evidence>
<keyword evidence="8 9" id="KW-0472">Membrane</keyword>
<evidence type="ECO:0000256" key="7">
    <source>
        <dbReference type="ARBA" id="ARBA00022989"/>
    </source>
</evidence>
<dbReference type="Pfam" id="PF26002">
    <property type="entry name" value="Beta-barrel_AprE"/>
    <property type="match status" value="1"/>
</dbReference>
<dbReference type="InterPro" id="IPR058781">
    <property type="entry name" value="HH_AprE-like"/>
</dbReference>
<dbReference type="GO" id="GO:0005886">
    <property type="term" value="C:plasma membrane"/>
    <property type="evidence" value="ECO:0007669"/>
    <property type="project" value="UniProtKB-SubCell"/>
</dbReference>
<dbReference type="InterPro" id="IPR058982">
    <property type="entry name" value="Beta-barrel_AprE"/>
</dbReference>
<dbReference type="PRINTS" id="PR01490">
    <property type="entry name" value="RTXTOXIND"/>
</dbReference>
<evidence type="ECO:0000259" key="12">
    <source>
        <dbReference type="Pfam" id="PF25994"/>
    </source>
</evidence>
<dbReference type="NCBIfam" id="TIGR01843">
    <property type="entry name" value="type_I_hlyD"/>
    <property type="match status" value="1"/>
</dbReference>
<feature type="coiled-coil region" evidence="10">
    <location>
        <begin position="220"/>
        <end position="254"/>
    </location>
</feature>
<dbReference type="PANTHER" id="PTHR30386:SF26">
    <property type="entry name" value="TRANSPORT PROTEIN COMB"/>
    <property type="match status" value="1"/>
</dbReference>
<dbReference type="InterPro" id="IPR010129">
    <property type="entry name" value="T1SS_HlyD"/>
</dbReference>
<dbReference type="STRING" id="1434232.MAIT1_01743"/>
<dbReference type="AlphaFoldDB" id="A0A1Y2K0Y9"/>
<keyword evidence="3 9" id="KW-0813">Transport</keyword>
<evidence type="ECO:0000256" key="8">
    <source>
        <dbReference type="ARBA" id="ARBA00023136"/>
    </source>
</evidence>
<feature type="transmembrane region" description="Helical" evidence="9">
    <location>
        <begin position="49"/>
        <end position="70"/>
    </location>
</feature>
<evidence type="ECO:0000256" key="5">
    <source>
        <dbReference type="ARBA" id="ARBA00022519"/>
    </source>
</evidence>
<evidence type="ECO:0000313" key="15">
    <source>
        <dbReference type="Proteomes" id="UP000194003"/>
    </source>
</evidence>
<proteinExistence type="inferred from homology"/>
<protein>
    <recommendedName>
        <fullName evidence="9">Membrane fusion protein (MFP) family protein</fullName>
    </recommendedName>
</protein>
<sequence length="497" mass="54872">MAEQRANNAPGGNAAGFLEDRDTRTRIGRRQERYLAQSAVLEEAGLPRLVRFAAIISCGGALTFMLWTGFATMDEVAKTRGEISPSGSLQIVQHLEGGIVDQILVDDGQLVEQGEPLVRLKAEEASAEYAQARSREATLMLQIAEKLALVSGHPLCESQTKEPERRAPITDCVGDDACELASSLALERIADAAFQMEYASLLLKTCLVLEAKRQAFLSQVSVLEAQLRQKRARRAKLNEQLKAYDQQVSIQDQEVNLREPLVKRNHMSRLPLLSAMQSRAATLTDRSEISGNLLMVPEEEREMRRKIRETRSNFKQQALLEVDGAVAELTAVRAQIPRLQDRLERLVVRAPLEGVIKDVQIKTSGGILPPGGTVAELVPFAGLPTAEVRISTEDVGHVRASQPVTIKVSTYDYARYGGITGELQSISPHTFQDEKTGEAYYKGVVQLSKDHVGENPLENRVRPGMIVDATIHTGSKTLLEYILKPIHSSMDESFSER</sequence>
<dbReference type="InterPro" id="IPR050739">
    <property type="entry name" value="MFP"/>
</dbReference>
<comment type="similarity">
    <text evidence="2 9">Belongs to the membrane fusion protein (MFP) (TC 8.A.1) family.</text>
</comment>
<evidence type="ECO:0000256" key="1">
    <source>
        <dbReference type="ARBA" id="ARBA00004377"/>
    </source>
</evidence>
<feature type="domain" description="AprE-like long alpha-helical hairpin" evidence="12">
    <location>
        <begin position="197"/>
        <end position="342"/>
    </location>
</feature>
<feature type="domain" description="AprE-like beta-barrel" evidence="13">
    <location>
        <begin position="386"/>
        <end position="474"/>
    </location>
</feature>
<keyword evidence="10" id="KW-0175">Coiled coil</keyword>
<evidence type="ECO:0000259" key="13">
    <source>
        <dbReference type="Pfam" id="PF26002"/>
    </source>
</evidence>
<comment type="subcellular location">
    <subcellularLocation>
        <location evidence="1 9">Cell inner membrane</location>
        <topology evidence="1 9">Single-pass membrane protein</topology>
    </subcellularLocation>
</comment>
<evidence type="ECO:0000313" key="14">
    <source>
        <dbReference type="EMBL" id="OSM01720.1"/>
    </source>
</evidence>
<dbReference type="Pfam" id="PF25994">
    <property type="entry name" value="HH_AprE"/>
    <property type="match status" value="1"/>
</dbReference>
<feature type="region of interest" description="Disordered" evidence="11">
    <location>
        <begin position="1"/>
        <end position="22"/>
    </location>
</feature>
<dbReference type="RefSeq" id="WP_085443991.1">
    <property type="nucleotide sequence ID" value="NZ_LVJN01000020.1"/>
</dbReference>
<comment type="caution">
    <text evidence="14">The sequence shown here is derived from an EMBL/GenBank/DDBJ whole genome shotgun (WGS) entry which is preliminary data.</text>
</comment>
<feature type="compositionally biased region" description="Low complexity" evidence="11">
    <location>
        <begin position="1"/>
        <end position="16"/>
    </location>
</feature>
<evidence type="ECO:0000256" key="4">
    <source>
        <dbReference type="ARBA" id="ARBA00022475"/>
    </source>
</evidence>
<keyword evidence="4 9" id="KW-1003">Cell membrane</keyword>
<keyword evidence="7 9" id="KW-1133">Transmembrane helix</keyword>
<keyword evidence="6 9" id="KW-0812">Transmembrane</keyword>